<dbReference type="Gene3D" id="3.20.10.10">
    <property type="entry name" value="D-amino Acid Aminotransferase, subunit A, domain 2"/>
    <property type="match status" value="1"/>
</dbReference>
<dbReference type="OrthoDB" id="3199344at2"/>
<dbReference type="Proteomes" id="UP000057181">
    <property type="component" value="Chromosome"/>
</dbReference>
<keyword evidence="5" id="KW-1185">Reference proteome</keyword>
<reference evidence="2 4" key="1">
    <citation type="submission" date="2015-11" db="EMBL/GenBank/DDBJ databases">
        <title>Complete Genome Sequence of Kocuria flava strain HO-9041.</title>
        <authorList>
            <person name="Zhou M."/>
            <person name="Dai J."/>
        </authorList>
    </citation>
    <scope>NUCLEOTIDE SEQUENCE [LARGE SCALE GENOMIC DNA]</scope>
    <source>
        <strain evidence="2 4">HO-9041</strain>
    </source>
</reference>
<dbReference type="GO" id="GO:0016829">
    <property type="term" value="F:lyase activity"/>
    <property type="evidence" value="ECO:0007669"/>
    <property type="project" value="UniProtKB-KW"/>
</dbReference>
<dbReference type="KEGG" id="kfv:AS188_15455"/>
<keyword evidence="2" id="KW-0456">Lyase</keyword>
<gene>
    <name evidence="2" type="ORF">AS188_15455</name>
    <name evidence="3" type="ORF">KFL01_08950</name>
</gene>
<evidence type="ECO:0000313" key="2">
    <source>
        <dbReference type="EMBL" id="ALU40907.1"/>
    </source>
</evidence>
<evidence type="ECO:0000313" key="3">
    <source>
        <dbReference type="EMBL" id="GEO91589.1"/>
    </source>
</evidence>
<reference evidence="3 5" key="2">
    <citation type="submission" date="2019-07" db="EMBL/GenBank/DDBJ databases">
        <title>Whole genome shotgun sequence of Kocuria flava NBRC 107626.</title>
        <authorList>
            <person name="Hosoyama A."/>
            <person name="Uohara A."/>
            <person name="Ohji S."/>
            <person name="Ichikawa N."/>
        </authorList>
    </citation>
    <scope>NUCLEOTIDE SEQUENCE [LARGE SCALE GENOMIC DNA]</scope>
    <source>
        <strain evidence="3 5">NBRC 107626</strain>
    </source>
</reference>
<evidence type="ECO:0000313" key="5">
    <source>
        <dbReference type="Proteomes" id="UP000321155"/>
    </source>
</evidence>
<dbReference type="PANTHER" id="PTHR42743:SF11">
    <property type="entry name" value="AMINODEOXYCHORISMATE LYASE"/>
    <property type="match status" value="1"/>
</dbReference>
<dbReference type="Gene3D" id="3.30.470.10">
    <property type="match status" value="1"/>
</dbReference>
<protein>
    <submittedName>
        <fullName evidence="3">4-amino-4-deoxychorismate lyase</fullName>
    </submittedName>
    <submittedName>
        <fullName evidence="2">Aminodeoxychorismate lyase</fullName>
    </submittedName>
</protein>
<dbReference type="STRING" id="446860.AS188_15455"/>
<proteinExistence type="inferred from homology"/>
<dbReference type="Pfam" id="PF01063">
    <property type="entry name" value="Aminotran_4"/>
    <property type="match status" value="1"/>
</dbReference>
<comment type="similarity">
    <text evidence="1">Belongs to the class-IV pyridoxal-phosphate-dependent aminotransferase family.</text>
</comment>
<sequence>MTSTVVVLDAERPEGALVDPAVPLVHIDDQGLTRGDGVFETLRAVDGQVRKFPAHHRRLTSSARLAQLPVPDAERCLRAVELALAHAGPGGRGELGAEHSVRITISRGTPEGGPWSWVTVNPVPESTFRQRREGVDVVLLPRGHDPALDAGYPWLLPGAKTLSYAVNMAAQRHARTLGADDAVFTAEDRRVLEGATSSVVCARVRGDRRELVTPEPSRGVLPGTTQAAIFTAARADGWELGYGPLYPADLLAADGVWLVSSVRLAVPVRRLDAQPLPVNPQLTRLVTGWVAGA</sequence>
<dbReference type="GO" id="GO:0005829">
    <property type="term" value="C:cytosol"/>
    <property type="evidence" value="ECO:0007669"/>
    <property type="project" value="TreeGrafter"/>
</dbReference>
<dbReference type="PANTHER" id="PTHR42743">
    <property type="entry name" value="AMINO-ACID AMINOTRANSFERASE"/>
    <property type="match status" value="1"/>
</dbReference>
<dbReference type="InterPro" id="IPR050571">
    <property type="entry name" value="Class-IV_PLP-Dep_Aminotrnsfr"/>
</dbReference>
<dbReference type="SUPFAM" id="SSF56752">
    <property type="entry name" value="D-aminoacid aminotransferase-like PLP-dependent enzymes"/>
    <property type="match status" value="1"/>
</dbReference>
<evidence type="ECO:0000256" key="1">
    <source>
        <dbReference type="ARBA" id="ARBA00009320"/>
    </source>
</evidence>
<dbReference type="GO" id="GO:0046394">
    <property type="term" value="P:carboxylic acid biosynthetic process"/>
    <property type="evidence" value="ECO:0007669"/>
    <property type="project" value="UniProtKB-ARBA"/>
</dbReference>
<dbReference type="InterPro" id="IPR043131">
    <property type="entry name" value="BCAT-like_N"/>
</dbReference>
<dbReference type="NCBIfam" id="NF005886">
    <property type="entry name" value="PRK07849.1-1"/>
    <property type="match status" value="1"/>
</dbReference>
<organism evidence="2 4">
    <name type="scientific">Kocuria flava</name>
    <dbReference type="NCBI Taxonomy" id="446860"/>
    <lineage>
        <taxon>Bacteria</taxon>
        <taxon>Bacillati</taxon>
        <taxon>Actinomycetota</taxon>
        <taxon>Actinomycetes</taxon>
        <taxon>Micrococcales</taxon>
        <taxon>Micrococcaceae</taxon>
        <taxon>Kocuria</taxon>
    </lineage>
</organism>
<name>A0A0U3GCT6_9MICC</name>
<dbReference type="EMBL" id="BJZR01000015">
    <property type="protein sequence ID" value="GEO91589.1"/>
    <property type="molecule type" value="Genomic_DNA"/>
</dbReference>
<dbReference type="EMBL" id="CP013254">
    <property type="protein sequence ID" value="ALU40907.1"/>
    <property type="molecule type" value="Genomic_DNA"/>
</dbReference>
<dbReference type="AlphaFoldDB" id="A0A0U3GCT6"/>
<dbReference type="RefSeq" id="WP_058859582.1">
    <property type="nucleotide sequence ID" value="NZ_BJZR01000015.1"/>
</dbReference>
<accession>A0A0U3GCT6</accession>
<dbReference type="Proteomes" id="UP000321155">
    <property type="component" value="Unassembled WGS sequence"/>
</dbReference>
<dbReference type="InterPro" id="IPR043132">
    <property type="entry name" value="BCAT-like_C"/>
</dbReference>
<evidence type="ECO:0000313" key="4">
    <source>
        <dbReference type="Proteomes" id="UP000057181"/>
    </source>
</evidence>
<dbReference type="InterPro" id="IPR001544">
    <property type="entry name" value="Aminotrans_IV"/>
</dbReference>
<dbReference type="InterPro" id="IPR036038">
    <property type="entry name" value="Aminotransferase-like"/>
</dbReference>